<reference evidence="8" key="1">
    <citation type="journal article" date="2020" name="Phytopathology">
        <title>Genome sequence and comparative analysis of Colletotrichum gloeosporioides isolated from Liriodendron leaves.</title>
        <authorList>
            <person name="Fu F.F."/>
            <person name="Hao Z."/>
            <person name="Wang P."/>
            <person name="Lu Y."/>
            <person name="Xue L.J."/>
            <person name="Wei G."/>
            <person name="Tian Y."/>
            <person name="Baishi H."/>
            <person name="Xu H."/>
            <person name="Shi J."/>
            <person name="Cheng T."/>
            <person name="Wang G."/>
            <person name="Yi Y."/>
            <person name="Chen J."/>
        </authorList>
    </citation>
    <scope>NUCLEOTIDE SEQUENCE</scope>
    <source>
        <strain evidence="8">Lc1</strain>
    </source>
</reference>
<dbReference type="Gene3D" id="1.25.40.10">
    <property type="entry name" value="Tetratricopeptide repeat domain"/>
    <property type="match status" value="1"/>
</dbReference>
<dbReference type="SMART" id="SM00386">
    <property type="entry name" value="HAT"/>
    <property type="match status" value="2"/>
</dbReference>
<dbReference type="GO" id="GO:0032040">
    <property type="term" value="C:small-subunit processome"/>
    <property type="evidence" value="ECO:0007669"/>
    <property type="project" value="TreeGrafter"/>
</dbReference>
<dbReference type="RefSeq" id="XP_045257777.1">
    <property type="nucleotide sequence ID" value="XM_045410686.1"/>
</dbReference>
<evidence type="ECO:0000256" key="3">
    <source>
        <dbReference type="ARBA" id="ARBA00022552"/>
    </source>
</evidence>
<feature type="region of interest" description="Disordered" evidence="6">
    <location>
        <begin position="218"/>
        <end position="261"/>
    </location>
</feature>
<dbReference type="InterPro" id="IPR003107">
    <property type="entry name" value="HAT"/>
</dbReference>
<evidence type="ECO:0000259" key="7">
    <source>
        <dbReference type="Pfam" id="PF08640"/>
    </source>
</evidence>
<dbReference type="SUPFAM" id="SSF48452">
    <property type="entry name" value="TPR-like"/>
    <property type="match status" value="1"/>
</dbReference>
<evidence type="ECO:0000256" key="1">
    <source>
        <dbReference type="ARBA" id="ARBA00004604"/>
    </source>
</evidence>
<accession>A0A8H4FDS3</accession>
<evidence type="ECO:0000256" key="4">
    <source>
        <dbReference type="ARBA" id="ARBA00022737"/>
    </source>
</evidence>
<dbReference type="Pfam" id="PF08640">
    <property type="entry name" value="U3_assoc_6"/>
    <property type="match status" value="1"/>
</dbReference>
<evidence type="ECO:0000256" key="5">
    <source>
        <dbReference type="ARBA" id="ARBA00023242"/>
    </source>
</evidence>
<gene>
    <name evidence="8" type="ORF">GCG54_00010769</name>
</gene>
<feature type="compositionally biased region" description="Acidic residues" evidence="6">
    <location>
        <begin position="235"/>
        <end position="256"/>
    </location>
</feature>
<comment type="similarity">
    <text evidence="2">Belongs to the UTP6 family.</text>
</comment>
<feature type="compositionally biased region" description="Basic and acidic residues" evidence="6">
    <location>
        <begin position="218"/>
        <end position="227"/>
    </location>
</feature>
<keyword evidence="3" id="KW-0698">rRNA processing</keyword>
<organism evidence="8 9">
    <name type="scientific">Colletotrichum gloeosporioides</name>
    <name type="common">Anthracnose fungus</name>
    <name type="synonym">Glomerella cingulata</name>
    <dbReference type="NCBI Taxonomy" id="474922"/>
    <lineage>
        <taxon>Eukaryota</taxon>
        <taxon>Fungi</taxon>
        <taxon>Dikarya</taxon>
        <taxon>Ascomycota</taxon>
        <taxon>Pezizomycotina</taxon>
        <taxon>Sordariomycetes</taxon>
        <taxon>Hypocreomycetidae</taxon>
        <taxon>Glomerellales</taxon>
        <taxon>Glomerellaceae</taxon>
        <taxon>Colletotrichum</taxon>
        <taxon>Colletotrichum gloeosporioides species complex</taxon>
    </lineage>
</organism>
<keyword evidence="4" id="KW-0677">Repeat</keyword>
<protein>
    <recommendedName>
        <fullName evidence="7">U3 small nucleolar RNA-associated protein 6 N-terminal domain-containing protein</fullName>
    </recommendedName>
</protein>
<dbReference type="EMBL" id="WVTB01000093">
    <property type="protein sequence ID" value="KAF3798617.1"/>
    <property type="molecule type" value="Genomic_DNA"/>
</dbReference>
<keyword evidence="9" id="KW-1185">Reference proteome</keyword>
<evidence type="ECO:0000313" key="9">
    <source>
        <dbReference type="Proteomes" id="UP000613401"/>
    </source>
</evidence>
<comment type="subcellular location">
    <subcellularLocation>
        <location evidence="1">Nucleus</location>
        <location evidence="1">Nucleolus</location>
    </subcellularLocation>
</comment>
<sequence length="416" mass="47277">MAVAEKARFYLERSVPQLREWEEKEIFTKAILGLGRHPIHPTQDTILTHPPQEEIRTIVQKRSDFEHRILAPRSDPADFSSYAKWETSLDALRQKRCRRMKVGHVNSQHASQARVLAIYDRAVARHPSRKDLWLEYLAYTEDVKASKRWRRTMAAALRMMPTDADLWIHAGRRSAKNGDMGGARGYFMRGCRFCTTEGTLWIEYARCEMEWLAKMDAKRGGGKKKDANPLAGEKMDDDDEIRFGDEEDEENEDGDDLPVPGKKVIDEDAAAKLKNNPAMDGAIPMAIFDISRKQSFFTPDVAERFFDMFATFAKVSCLEKIINYVVEAMRALDAAHPATWNCYVRLPLVGVSPDTPEFPLGLRDVLSRLGKGLDETSDKEALRSKSLVWIQMILLVEDLDEGIKAVLEATKGKLEA</sequence>
<comment type="caution">
    <text evidence="8">The sequence shown here is derived from an EMBL/GenBank/DDBJ whole genome shotgun (WGS) entry which is preliminary data.</text>
</comment>
<evidence type="ECO:0000256" key="6">
    <source>
        <dbReference type="SAM" id="MobiDB-lite"/>
    </source>
</evidence>
<proteinExistence type="inferred from homology"/>
<reference evidence="8" key="2">
    <citation type="submission" date="2020-03" db="EMBL/GenBank/DDBJ databases">
        <authorList>
            <person name="Fu F.-F."/>
            <person name="Chen J."/>
        </authorList>
    </citation>
    <scope>NUCLEOTIDE SEQUENCE</scope>
    <source>
        <strain evidence="8">Lc1</strain>
    </source>
</reference>
<evidence type="ECO:0000256" key="2">
    <source>
        <dbReference type="ARBA" id="ARBA00010734"/>
    </source>
</evidence>
<dbReference type="InterPro" id="IPR011990">
    <property type="entry name" value="TPR-like_helical_dom_sf"/>
</dbReference>
<dbReference type="GeneID" id="69017897"/>
<dbReference type="PANTHER" id="PTHR23271">
    <property type="entry name" value="HEPATOCELLULAR CARCINOMA-ASSOCIATED ANTIGEN 66"/>
    <property type="match status" value="1"/>
</dbReference>
<evidence type="ECO:0000313" key="8">
    <source>
        <dbReference type="EMBL" id="KAF3798617.1"/>
    </source>
</evidence>
<keyword evidence="5" id="KW-0539">Nucleus</keyword>
<dbReference type="GO" id="GO:0030515">
    <property type="term" value="F:snoRNA binding"/>
    <property type="evidence" value="ECO:0007669"/>
    <property type="project" value="InterPro"/>
</dbReference>
<name>A0A8H4FDS3_COLGL</name>
<dbReference type="InterPro" id="IPR013949">
    <property type="entry name" value="Utp6"/>
</dbReference>
<dbReference type="InterPro" id="IPR055347">
    <property type="entry name" value="UTP6_N"/>
</dbReference>
<dbReference type="PANTHER" id="PTHR23271:SF1">
    <property type="entry name" value="U3 SMALL NUCLEOLAR RNA-ASSOCIATED PROTEIN 6 HOMOLOG"/>
    <property type="match status" value="1"/>
</dbReference>
<dbReference type="GO" id="GO:0000462">
    <property type="term" value="P:maturation of SSU-rRNA from tricistronic rRNA transcript (SSU-rRNA, 5.8S rRNA, LSU-rRNA)"/>
    <property type="evidence" value="ECO:0007669"/>
    <property type="project" value="InterPro"/>
</dbReference>
<dbReference type="GO" id="GO:0034388">
    <property type="term" value="C:Pwp2p-containing subcomplex of 90S preribosome"/>
    <property type="evidence" value="ECO:0007669"/>
    <property type="project" value="TreeGrafter"/>
</dbReference>
<dbReference type="AlphaFoldDB" id="A0A8H4FDS3"/>
<dbReference type="Proteomes" id="UP000613401">
    <property type="component" value="Unassembled WGS sequence"/>
</dbReference>
<feature type="domain" description="U3 small nucleolar RNA-associated protein 6 N-terminal" evidence="7">
    <location>
        <begin position="52"/>
        <end position="109"/>
    </location>
</feature>